<evidence type="ECO:0000313" key="7">
    <source>
        <dbReference type="EMBL" id="SMF94468.1"/>
    </source>
</evidence>
<dbReference type="Pfam" id="PF03741">
    <property type="entry name" value="TerC"/>
    <property type="match status" value="1"/>
</dbReference>
<accession>A0A1Y6CV09</accession>
<dbReference type="EMBL" id="FXAM01000001">
    <property type="protein sequence ID" value="SMF94468.1"/>
    <property type="molecule type" value="Genomic_DNA"/>
</dbReference>
<evidence type="ECO:0000313" key="8">
    <source>
        <dbReference type="Proteomes" id="UP000192923"/>
    </source>
</evidence>
<reference evidence="7 8" key="1">
    <citation type="submission" date="2016-12" db="EMBL/GenBank/DDBJ databases">
        <authorList>
            <person name="Song W.-J."/>
            <person name="Kurnit D.M."/>
        </authorList>
    </citation>
    <scope>NUCLEOTIDE SEQUENCE [LARGE SCALE GENOMIC DNA]</scope>
    <source>
        <strain evidence="7 8">175</strain>
    </source>
</reference>
<dbReference type="RefSeq" id="WP_085211877.1">
    <property type="nucleotide sequence ID" value="NZ_FXAM01000001.1"/>
</dbReference>
<dbReference type="PANTHER" id="PTHR30238:SF4">
    <property type="entry name" value="SLL1022 PROTEIN"/>
    <property type="match status" value="1"/>
</dbReference>
<feature type="transmembrane region" description="Helical" evidence="6">
    <location>
        <begin position="52"/>
        <end position="72"/>
    </location>
</feature>
<organism evidence="7 8">
    <name type="scientific">Methylomagnum ishizawai</name>
    <dbReference type="NCBI Taxonomy" id="1760988"/>
    <lineage>
        <taxon>Bacteria</taxon>
        <taxon>Pseudomonadati</taxon>
        <taxon>Pseudomonadota</taxon>
        <taxon>Gammaproteobacteria</taxon>
        <taxon>Methylococcales</taxon>
        <taxon>Methylococcaceae</taxon>
        <taxon>Methylomagnum</taxon>
    </lineage>
</organism>
<sequence>MDIFNVDVSSPEIWFSFLALAFMEIVLGIDNILFISILVAQLPAARQFSARVVGLSFALVLRVLFLMGVVWLTRLVEPVVEVAGMAFSWRDLILLAGGVFLIGKATTEIHGTVESREADTKAASARLFGLVIVQIVLLDLVFSVDSVLTAIGMSDVLGVMVAAVFVAIVVMLVASGPLSRFIERHPTTKMLALAFLLIIGIALVADGLEFHIPRGYLYFAIVFSAFVEFLNLLRGQRRKPGKNPSTLQERRGG</sequence>
<evidence type="ECO:0000256" key="2">
    <source>
        <dbReference type="ARBA" id="ARBA00007511"/>
    </source>
</evidence>
<dbReference type="Proteomes" id="UP000192923">
    <property type="component" value="Unassembled WGS sequence"/>
</dbReference>
<evidence type="ECO:0000256" key="1">
    <source>
        <dbReference type="ARBA" id="ARBA00004141"/>
    </source>
</evidence>
<comment type="subcellular location">
    <subcellularLocation>
        <location evidence="1">Membrane</location>
        <topology evidence="1">Multi-pass membrane protein</topology>
    </subcellularLocation>
</comment>
<keyword evidence="3 6" id="KW-0812">Transmembrane</keyword>
<keyword evidence="8" id="KW-1185">Reference proteome</keyword>
<name>A0A1Y6CV09_9GAMM</name>
<evidence type="ECO:0000256" key="4">
    <source>
        <dbReference type="ARBA" id="ARBA00022989"/>
    </source>
</evidence>
<dbReference type="STRING" id="1760988.SAMN02949497_1786"/>
<dbReference type="InterPro" id="IPR005496">
    <property type="entry name" value="Integral_membrane_TerC"/>
</dbReference>
<comment type="similarity">
    <text evidence="2">Belongs to the TerC family.</text>
</comment>
<dbReference type="AlphaFoldDB" id="A0A1Y6CV09"/>
<gene>
    <name evidence="7" type="ORF">SAMN02949497_1786</name>
</gene>
<dbReference type="GO" id="GO:0016020">
    <property type="term" value="C:membrane"/>
    <property type="evidence" value="ECO:0007669"/>
    <property type="project" value="UniProtKB-SubCell"/>
</dbReference>
<evidence type="ECO:0000256" key="6">
    <source>
        <dbReference type="SAM" id="Phobius"/>
    </source>
</evidence>
<dbReference type="PANTHER" id="PTHR30238">
    <property type="entry name" value="MEMBRANE BOUND PREDICTED REDOX MODULATOR"/>
    <property type="match status" value="1"/>
</dbReference>
<dbReference type="OrthoDB" id="9805314at2"/>
<evidence type="ECO:0000256" key="5">
    <source>
        <dbReference type="ARBA" id="ARBA00023136"/>
    </source>
</evidence>
<protein>
    <submittedName>
        <fullName evidence="7">Membrane protein TerC, possibly involved in tellurium resistance</fullName>
    </submittedName>
</protein>
<keyword evidence="4 6" id="KW-1133">Transmembrane helix</keyword>
<feature type="transmembrane region" description="Helical" evidence="6">
    <location>
        <begin position="190"/>
        <end position="210"/>
    </location>
</feature>
<evidence type="ECO:0000256" key="3">
    <source>
        <dbReference type="ARBA" id="ARBA00022692"/>
    </source>
</evidence>
<feature type="transmembrane region" description="Helical" evidence="6">
    <location>
        <begin position="13"/>
        <end position="40"/>
    </location>
</feature>
<feature type="transmembrane region" description="Helical" evidence="6">
    <location>
        <begin position="216"/>
        <end position="233"/>
    </location>
</feature>
<feature type="transmembrane region" description="Helical" evidence="6">
    <location>
        <begin position="156"/>
        <end position="178"/>
    </location>
</feature>
<proteinExistence type="inferred from homology"/>
<keyword evidence="5 6" id="KW-0472">Membrane</keyword>
<feature type="transmembrane region" description="Helical" evidence="6">
    <location>
        <begin position="125"/>
        <end position="144"/>
    </location>
</feature>